<organism evidence="1 2">
    <name type="scientific">[Clostridium] leptum DSM 753</name>
    <dbReference type="NCBI Taxonomy" id="428125"/>
    <lineage>
        <taxon>Bacteria</taxon>
        <taxon>Bacillati</taxon>
        <taxon>Bacillota</taxon>
        <taxon>Clostridia</taxon>
        <taxon>Eubacteriales</taxon>
        <taxon>Oscillospiraceae</taxon>
        <taxon>Oscillospiraceae incertae sedis</taxon>
    </lineage>
</organism>
<protein>
    <submittedName>
        <fullName evidence="1">Uncharacterized protein</fullName>
    </submittedName>
</protein>
<comment type="caution">
    <text evidence="1">The sequence shown here is derived from an EMBL/GenBank/DDBJ whole genome shotgun (WGS) entry which is preliminary data.</text>
</comment>
<evidence type="ECO:0000313" key="2">
    <source>
        <dbReference type="Proteomes" id="UP000003490"/>
    </source>
</evidence>
<dbReference type="AlphaFoldDB" id="A7VRU6"/>
<gene>
    <name evidence="1" type="ORF">CLOLEP_01280</name>
</gene>
<name>A7VRU6_9FIRM</name>
<reference evidence="1 2" key="2">
    <citation type="submission" date="2007-08" db="EMBL/GenBank/DDBJ databases">
        <authorList>
            <person name="Fulton L."/>
            <person name="Clifton S."/>
            <person name="Fulton B."/>
            <person name="Xu J."/>
            <person name="Minx P."/>
            <person name="Pepin K.H."/>
            <person name="Johnson M."/>
            <person name="Thiruvilangam P."/>
            <person name="Bhonagiri V."/>
            <person name="Nash W.E."/>
            <person name="Wang C."/>
            <person name="Mardis E.R."/>
            <person name="Wilson R.K."/>
        </authorList>
    </citation>
    <scope>NUCLEOTIDE SEQUENCE [LARGE SCALE GENOMIC DNA]</scope>
    <source>
        <strain evidence="1 2">DSM 753</strain>
    </source>
</reference>
<proteinExistence type="predicted"/>
<evidence type="ECO:0000313" key="1">
    <source>
        <dbReference type="EMBL" id="EDO61776.1"/>
    </source>
</evidence>
<dbReference type="HOGENOM" id="CLU_3078411_0_0_9"/>
<sequence>MPQRSKQGWIFPSSLNLYNLNFSKNNPVFQVVPHRKYHEELSPFFLLFGLIP</sequence>
<accession>A7VRU6</accession>
<dbReference type="EMBL" id="ABCB02000017">
    <property type="protein sequence ID" value="EDO61776.1"/>
    <property type="molecule type" value="Genomic_DNA"/>
</dbReference>
<dbReference type="Proteomes" id="UP000003490">
    <property type="component" value="Unassembled WGS sequence"/>
</dbReference>
<reference evidence="1 2" key="1">
    <citation type="submission" date="2007-08" db="EMBL/GenBank/DDBJ databases">
        <title>Draft genome sequence of Clostridium leptum (DSM 753).</title>
        <authorList>
            <person name="Sudarsanam P."/>
            <person name="Ley R."/>
            <person name="Guruge J."/>
            <person name="Turnbaugh P.J."/>
            <person name="Mahowald M."/>
            <person name="Liep D."/>
            <person name="Gordon J."/>
        </authorList>
    </citation>
    <scope>NUCLEOTIDE SEQUENCE [LARGE SCALE GENOMIC DNA]</scope>
    <source>
        <strain evidence="1 2">DSM 753</strain>
    </source>
</reference>